<feature type="transmembrane region" description="Helical" evidence="1">
    <location>
        <begin position="99"/>
        <end position="121"/>
    </location>
</feature>
<feature type="transmembrane region" description="Helical" evidence="1">
    <location>
        <begin position="69"/>
        <end position="90"/>
    </location>
</feature>
<reference evidence="3" key="1">
    <citation type="journal article" date="2019" name="Int. J. Syst. Evol. Microbiol.">
        <title>The Global Catalogue of Microorganisms (GCM) 10K type strain sequencing project: providing services to taxonomists for standard genome sequencing and annotation.</title>
        <authorList>
            <consortium name="The Broad Institute Genomics Platform"/>
            <consortium name="The Broad Institute Genome Sequencing Center for Infectious Disease"/>
            <person name="Wu L."/>
            <person name="Ma J."/>
        </authorList>
    </citation>
    <scope>NUCLEOTIDE SEQUENCE [LARGE SCALE GENOMIC DNA]</scope>
    <source>
        <strain evidence="3">CGMCC 4.1782</strain>
    </source>
</reference>
<dbReference type="Proteomes" id="UP001597374">
    <property type="component" value="Unassembled WGS sequence"/>
</dbReference>
<keyword evidence="1" id="KW-0472">Membrane</keyword>
<sequence length="216" mass="24221">MCFSAEASFGASAALCTIGVLAVRETQTREQTLLAGIPFLFSAQQFTEGIVWLGERHTSFASLQQPATYLFLVIALLVWPTWIVFSVFMLEKEVWRKRLLAALLLLGVLVASILGYGLFSFPVKAEVLHQHIHYRLEFKQLLVGRSSILYFIPTVVPPFVSSVRLMWLLGLALLVVYVIAKVYYTANIVSVWCFFAAIISAVVLLVLRKQHAADLR</sequence>
<protein>
    <submittedName>
        <fullName evidence="2">DUF6629 family protein</fullName>
    </submittedName>
</protein>
<evidence type="ECO:0000313" key="3">
    <source>
        <dbReference type="Proteomes" id="UP001597374"/>
    </source>
</evidence>
<comment type="caution">
    <text evidence="2">The sequence shown here is derived from an EMBL/GenBank/DDBJ whole genome shotgun (WGS) entry which is preliminary data.</text>
</comment>
<accession>A0ABW5D280</accession>
<proteinExistence type="predicted"/>
<feature type="transmembrane region" description="Helical" evidence="1">
    <location>
        <begin position="189"/>
        <end position="207"/>
    </location>
</feature>
<evidence type="ECO:0000256" key="1">
    <source>
        <dbReference type="SAM" id="Phobius"/>
    </source>
</evidence>
<organism evidence="2 3">
    <name type="scientific">Pontibacter ruber</name>
    <dbReference type="NCBI Taxonomy" id="1343895"/>
    <lineage>
        <taxon>Bacteria</taxon>
        <taxon>Pseudomonadati</taxon>
        <taxon>Bacteroidota</taxon>
        <taxon>Cytophagia</taxon>
        <taxon>Cytophagales</taxon>
        <taxon>Hymenobacteraceae</taxon>
        <taxon>Pontibacter</taxon>
    </lineage>
</organism>
<keyword evidence="1" id="KW-0812">Transmembrane</keyword>
<feature type="transmembrane region" description="Helical" evidence="1">
    <location>
        <begin position="165"/>
        <end position="183"/>
    </location>
</feature>
<dbReference type="EMBL" id="JBHUIM010000002">
    <property type="protein sequence ID" value="MFD2247670.1"/>
    <property type="molecule type" value="Genomic_DNA"/>
</dbReference>
<keyword evidence="1" id="KW-1133">Transmembrane helix</keyword>
<dbReference type="InterPro" id="IPR046737">
    <property type="entry name" value="DUF6629"/>
</dbReference>
<gene>
    <name evidence="2" type="ORF">ACFSKP_15500</name>
</gene>
<dbReference type="RefSeq" id="WP_250430722.1">
    <property type="nucleotide sequence ID" value="NZ_JALPRR010000003.1"/>
</dbReference>
<name>A0ABW5D280_9BACT</name>
<keyword evidence="3" id="KW-1185">Reference proteome</keyword>
<feature type="transmembrane region" description="Helical" evidence="1">
    <location>
        <begin position="141"/>
        <end position="160"/>
    </location>
</feature>
<evidence type="ECO:0000313" key="2">
    <source>
        <dbReference type="EMBL" id="MFD2247670.1"/>
    </source>
</evidence>
<dbReference type="Pfam" id="PF20334">
    <property type="entry name" value="DUF6629"/>
    <property type="match status" value="1"/>
</dbReference>